<dbReference type="GO" id="GO:0003700">
    <property type="term" value="F:DNA-binding transcription factor activity"/>
    <property type="evidence" value="ECO:0007669"/>
    <property type="project" value="InterPro"/>
</dbReference>
<dbReference type="Pfam" id="PF12833">
    <property type="entry name" value="HTH_18"/>
    <property type="match status" value="1"/>
</dbReference>
<dbReference type="PANTHER" id="PTHR43280">
    <property type="entry name" value="ARAC-FAMILY TRANSCRIPTIONAL REGULATOR"/>
    <property type="match status" value="1"/>
</dbReference>
<dbReference type="Gene3D" id="1.10.10.60">
    <property type="entry name" value="Homeodomain-like"/>
    <property type="match status" value="2"/>
</dbReference>
<organism evidence="5 6">
    <name type="scientific">Paenibacillus agaridevorans</name>
    <dbReference type="NCBI Taxonomy" id="171404"/>
    <lineage>
        <taxon>Bacteria</taxon>
        <taxon>Bacillati</taxon>
        <taxon>Bacillota</taxon>
        <taxon>Bacilli</taxon>
        <taxon>Bacillales</taxon>
        <taxon>Paenibacillaceae</taxon>
        <taxon>Paenibacillus</taxon>
    </lineage>
</organism>
<dbReference type="AlphaFoldDB" id="A0A2R5ERR9"/>
<dbReference type="Proteomes" id="UP000245202">
    <property type="component" value="Unassembled WGS sequence"/>
</dbReference>
<evidence type="ECO:0000259" key="4">
    <source>
        <dbReference type="PROSITE" id="PS01124"/>
    </source>
</evidence>
<dbReference type="InterPro" id="IPR014710">
    <property type="entry name" value="RmlC-like_jellyroll"/>
</dbReference>
<evidence type="ECO:0000313" key="6">
    <source>
        <dbReference type="Proteomes" id="UP000245202"/>
    </source>
</evidence>
<name>A0A2R5ERR9_9BACL</name>
<keyword evidence="6" id="KW-1185">Reference proteome</keyword>
<proteinExistence type="predicted"/>
<dbReference type="PANTHER" id="PTHR43280:SF2">
    <property type="entry name" value="HTH-TYPE TRANSCRIPTIONAL REGULATOR EXSA"/>
    <property type="match status" value="1"/>
</dbReference>
<dbReference type="RefSeq" id="WP_108993321.1">
    <property type="nucleotide sequence ID" value="NZ_BDQX01000163.1"/>
</dbReference>
<feature type="domain" description="HTH araC/xylS-type" evidence="4">
    <location>
        <begin position="156"/>
        <end position="253"/>
    </location>
</feature>
<dbReference type="Gene3D" id="2.60.120.10">
    <property type="entry name" value="Jelly Rolls"/>
    <property type="match status" value="1"/>
</dbReference>
<dbReference type="SUPFAM" id="SSF46689">
    <property type="entry name" value="Homeodomain-like"/>
    <property type="match status" value="2"/>
</dbReference>
<evidence type="ECO:0000256" key="2">
    <source>
        <dbReference type="ARBA" id="ARBA00023125"/>
    </source>
</evidence>
<dbReference type="InterPro" id="IPR009057">
    <property type="entry name" value="Homeodomain-like_sf"/>
</dbReference>
<dbReference type="PROSITE" id="PS00041">
    <property type="entry name" value="HTH_ARAC_FAMILY_1"/>
    <property type="match status" value="1"/>
</dbReference>
<dbReference type="EMBL" id="BDQX01000163">
    <property type="protein sequence ID" value="GBG08359.1"/>
    <property type="molecule type" value="Genomic_DNA"/>
</dbReference>
<keyword evidence="3" id="KW-0804">Transcription</keyword>
<accession>A0A2R5ERR9</accession>
<evidence type="ECO:0000256" key="3">
    <source>
        <dbReference type="ARBA" id="ARBA00023163"/>
    </source>
</evidence>
<protein>
    <recommendedName>
        <fullName evidence="4">HTH araC/xylS-type domain-containing protein</fullName>
    </recommendedName>
</protein>
<dbReference type="GO" id="GO:0043565">
    <property type="term" value="F:sequence-specific DNA binding"/>
    <property type="evidence" value="ECO:0007669"/>
    <property type="project" value="InterPro"/>
</dbReference>
<dbReference type="InterPro" id="IPR018062">
    <property type="entry name" value="HTH_AraC-typ_CS"/>
</dbReference>
<keyword evidence="1" id="KW-0805">Transcription regulation</keyword>
<keyword evidence="2" id="KW-0238">DNA-binding</keyword>
<evidence type="ECO:0000313" key="5">
    <source>
        <dbReference type="EMBL" id="GBG08359.1"/>
    </source>
</evidence>
<dbReference type="SUPFAM" id="SSF51215">
    <property type="entry name" value="Regulatory protein AraC"/>
    <property type="match status" value="1"/>
</dbReference>
<dbReference type="InterPro" id="IPR037923">
    <property type="entry name" value="HTH-like"/>
</dbReference>
<gene>
    <name evidence="5" type="ORF">PAT3040_02939</name>
</gene>
<evidence type="ECO:0000256" key="1">
    <source>
        <dbReference type="ARBA" id="ARBA00023015"/>
    </source>
</evidence>
<reference evidence="5 6" key="1">
    <citation type="submission" date="2017-08" db="EMBL/GenBank/DDBJ databases">
        <title>Substantial Increase in Enzyme Production by Combined Drug-Resistance Mutations in Paenibacillus agaridevorans.</title>
        <authorList>
            <person name="Tanaka Y."/>
            <person name="Funane K."/>
            <person name="Hosaka T."/>
            <person name="Shiwa Y."/>
            <person name="Fujita N."/>
            <person name="Miyazaki T."/>
            <person name="Yoshikawa H."/>
            <person name="Murakami K."/>
            <person name="Kasahara K."/>
            <person name="Inaoka T."/>
            <person name="Hiraga Y."/>
            <person name="Ochi K."/>
        </authorList>
    </citation>
    <scope>NUCLEOTIDE SEQUENCE [LARGE SCALE GENOMIC DNA]</scope>
    <source>
        <strain evidence="5 6">T-3040</strain>
    </source>
</reference>
<dbReference type="SMART" id="SM00342">
    <property type="entry name" value="HTH_ARAC"/>
    <property type="match status" value="1"/>
</dbReference>
<comment type="caution">
    <text evidence="5">The sequence shown here is derived from an EMBL/GenBank/DDBJ whole genome shotgun (WGS) entry which is preliminary data.</text>
</comment>
<sequence length="253" mass="29459">MLQLFLVCVDDMRSNWQIEEARTPYNIFILVTKEKLTYTIEGVDVQLEKGDILYIPRNKLRGGRNHPDGPHQKYSAHFHILQPDAFPFLQVEHFCKIRTRQLDYMTQRFVVLLQQWLGHLPQYQIISQGILSELLGHMGREAEMTVYSPAKIKLVKTIQTYLIQHYRETVSIPRIAELSGRSPNYISQTYKEITGLSPIAYIHHLRIQTAMDLLINNHMTIGEISDYLGYSDQSHFNRMFKKLMGGPPSSVKR</sequence>
<dbReference type="InterPro" id="IPR018060">
    <property type="entry name" value="HTH_AraC"/>
</dbReference>
<dbReference type="PROSITE" id="PS01124">
    <property type="entry name" value="HTH_ARAC_FAMILY_2"/>
    <property type="match status" value="1"/>
</dbReference>